<dbReference type="Gene3D" id="3.30.70.890">
    <property type="entry name" value="GHMP kinase, C-terminal domain"/>
    <property type="match status" value="1"/>
</dbReference>
<dbReference type="UniPathway" id="UPA00057">
    <property type="reaction ID" value="UER00098"/>
</dbReference>
<dbReference type="PANTHER" id="PTHR43290:SF2">
    <property type="entry name" value="MEVALONATE KINASE"/>
    <property type="match status" value="1"/>
</dbReference>
<keyword evidence="2" id="KW-0444">Lipid biosynthesis</keyword>
<dbReference type="PANTHER" id="PTHR43290">
    <property type="entry name" value="MEVALONATE KINASE"/>
    <property type="match status" value="1"/>
</dbReference>
<keyword evidence="4" id="KW-0547">Nucleotide-binding</keyword>
<dbReference type="Pfam" id="PF00288">
    <property type="entry name" value="GHMP_kinases_N"/>
    <property type="match status" value="1"/>
</dbReference>
<dbReference type="InterPro" id="IPR020568">
    <property type="entry name" value="Ribosomal_Su5_D2-typ_SF"/>
</dbReference>
<dbReference type="RefSeq" id="XP_011642668.2">
    <property type="nucleotide sequence ID" value="XM_011644366.2"/>
</dbReference>
<dbReference type="InterPro" id="IPR006204">
    <property type="entry name" value="GHMP_kinase_N_dom"/>
</dbReference>
<keyword evidence="8" id="KW-0443">Lipid metabolism</keyword>
<gene>
    <name evidence="12" type="primary">LOC105430691</name>
</gene>
<evidence type="ECO:0000256" key="7">
    <source>
        <dbReference type="ARBA" id="ARBA00022842"/>
    </source>
</evidence>
<dbReference type="Proteomes" id="UP000504615">
    <property type="component" value="Unplaced"/>
</dbReference>
<reference evidence="12" key="1">
    <citation type="submission" date="2025-08" db="UniProtKB">
        <authorList>
            <consortium name="RefSeq"/>
        </authorList>
    </citation>
    <scope>IDENTIFICATION</scope>
</reference>
<dbReference type="InterPro" id="IPR014721">
    <property type="entry name" value="Ribsml_uS5_D2-typ_fold_subgr"/>
</dbReference>
<evidence type="ECO:0000256" key="4">
    <source>
        <dbReference type="ARBA" id="ARBA00022741"/>
    </source>
</evidence>
<dbReference type="GeneID" id="105430691"/>
<organism evidence="11 12">
    <name type="scientific">Pogonomyrmex barbatus</name>
    <name type="common">red harvester ant</name>
    <dbReference type="NCBI Taxonomy" id="144034"/>
    <lineage>
        <taxon>Eukaryota</taxon>
        <taxon>Metazoa</taxon>
        <taxon>Ecdysozoa</taxon>
        <taxon>Arthropoda</taxon>
        <taxon>Hexapoda</taxon>
        <taxon>Insecta</taxon>
        <taxon>Pterygota</taxon>
        <taxon>Neoptera</taxon>
        <taxon>Endopterygota</taxon>
        <taxon>Hymenoptera</taxon>
        <taxon>Apocrita</taxon>
        <taxon>Aculeata</taxon>
        <taxon>Formicoidea</taxon>
        <taxon>Formicidae</taxon>
        <taxon>Myrmicinae</taxon>
        <taxon>Pogonomyrmex</taxon>
    </lineage>
</organism>
<keyword evidence="11" id="KW-1185">Reference proteome</keyword>
<feature type="domain" description="GHMP kinase N-terminal" evidence="10">
    <location>
        <begin position="129"/>
        <end position="169"/>
    </location>
</feature>
<evidence type="ECO:0000256" key="1">
    <source>
        <dbReference type="ARBA" id="ARBA00022490"/>
    </source>
</evidence>
<sequence length="399" mass="45682">MLKFRISAPGTVCLSGEHFMEYSKTCVAASIDRRMTLEFIEFPSEISNTFIALIFDDIKLCMNIPLETYFNYFLYSHSCVINDNSTDEIVNFVDSLTEDMGTYNRDDPKHYLSLCMFFYLLVTIAYEQDINITGSFVVKVWSELPIGEGFGSSASFAVCLAACFWRWSHLQKGIVICEFVRYELLKIAIYASMCDILICESKTSLHCFVSANGSIVEFKNNFFFKMYQIFPSIKVLLVFSNISRKLMNELSYEDAMENPLFTLLLNCIHATSEMSAKLFENNIPKMLEFDETEPLFMYLQDFCEKLSYLIQVNHGLLKALNISNSHIELISAIARSFSLNGKMTCSNKGGYAFILLPPKFTIERTAEIISKFKSYDLDVIVTTICGRYSGVRIDYCNQM</sequence>
<dbReference type="GO" id="GO:0004496">
    <property type="term" value="F:mevalonate kinase activity"/>
    <property type="evidence" value="ECO:0007669"/>
    <property type="project" value="InterPro"/>
</dbReference>
<evidence type="ECO:0000256" key="8">
    <source>
        <dbReference type="ARBA" id="ARBA00023098"/>
    </source>
</evidence>
<dbReference type="GO" id="GO:0005829">
    <property type="term" value="C:cytosol"/>
    <property type="evidence" value="ECO:0007669"/>
    <property type="project" value="TreeGrafter"/>
</dbReference>
<keyword evidence="6" id="KW-0067">ATP-binding</keyword>
<evidence type="ECO:0000259" key="10">
    <source>
        <dbReference type="Pfam" id="PF00288"/>
    </source>
</evidence>
<proteinExistence type="predicted"/>
<dbReference type="PRINTS" id="PR00959">
    <property type="entry name" value="MEVGALKINASE"/>
</dbReference>
<dbReference type="AlphaFoldDB" id="A0A6I9WIV0"/>
<evidence type="ECO:0000256" key="6">
    <source>
        <dbReference type="ARBA" id="ARBA00022840"/>
    </source>
</evidence>
<dbReference type="OrthoDB" id="1652964at2759"/>
<evidence type="ECO:0000313" key="12">
    <source>
        <dbReference type="RefSeq" id="XP_011642668.2"/>
    </source>
</evidence>
<dbReference type="InterPro" id="IPR036554">
    <property type="entry name" value="GHMP_kinase_C_sf"/>
</dbReference>
<accession>A0A6I9WIV0</accession>
<dbReference type="KEGG" id="pbar:105430691"/>
<dbReference type="SUPFAM" id="SSF55060">
    <property type="entry name" value="GHMP Kinase, C-terminal domain"/>
    <property type="match status" value="1"/>
</dbReference>
<keyword evidence="7" id="KW-0460">Magnesium</keyword>
<evidence type="ECO:0000256" key="2">
    <source>
        <dbReference type="ARBA" id="ARBA00022516"/>
    </source>
</evidence>
<dbReference type="GO" id="GO:0006695">
    <property type="term" value="P:cholesterol biosynthetic process"/>
    <property type="evidence" value="ECO:0007669"/>
    <property type="project" value="TreeGrafter"/>
</dbReference>
<dbReference type="InterPro" id="IPR006205">
    <property type="entry name" value="Mev_gal_kin"/>
</dbReference>
<keyword evidence="5" id="KW-0418">Kinase</keyword>
<comment type="pathway">
    <text evidence="9">Isoprenoid biosynthesis; isopentenyl diphosphate biosynthesis via mevalonate pathway; isopentenyl diphosphate from (R)-mevalonate: step 1/3.</text>
</comment>
<keyword evidence="3" id="KW-0808">Transferase</keyword>
<evidence type="ECO:0000256" key="9">
    <source>
        <dbReference type="ARBA" id="ARBA00029438"/>
    </source>
</evidence>
<evidence type="ECO:0000256" key="5">
    <source>
        <dbReference type="ARBA" id="ARBA00022777"/>
    </source>
</evidence>
<dbReference type="GO" id="GO:0005524">
    <property type="term" value="F:ATP binding"/>
    <property type="evidence" value="ECO:0007669"/>
    <property type="project" value="UniProtKB-KW"/>
</dbReference>
<evidence type="ECO:0000256" key="3">
    <source>
        <dbReference type="ARBA" id="ARBA00022679"/>
    </source>
</evidence>
<evidence type="ECO:0000313" key="11">
    <source>
        <dbReference type="Proteomes" id="UP000504615"/>
    </source>
</evidence>
<name>A0A6I9WIV0_9HYME</name>
<dbReference type="SUPFAM" id="SSF54211">
    <property type="entry name" value="Ribosomal protein S5 domain 2-like"/>
    <property type="match status" value="1"/>
</dbReference>
<dbReference type="Gene3D" id="3.30.230.10">
    <property type="match status" value="1"/>
</dbReference>
<protein>
    <submittedName>
        <fullName evidence="12">Mevalonate kinase-like</fullName>
    </submittedName>
</protein>
<dbReference type="GO" id="GO:0019287">
    <property type="term" value="P:isopentenyl diphosphate biosynthetic process, mevalonate pathway"/>
    <property type="evidence" value="ECO:0007669"/>
    <property type="project" value="UniProtKB-UniPathway"/>
</dbReference>
<keyword evidence="1" id="KW-0963">Cytoplasm</keyword>